<dbReference type="AlphaFoldDB" id="A0A550CF81"/>
<evidence type="ECO:0000313" key="3">
    <source>
        <dbReference type="Proteomes" id="UP000320762"/>
    </source>
</evidence>
<protein>
    <submittedName>
        <fullName evidence="2">Uncharacterized protein</fullName>
    </submittedName>
</protein>
<accession>A0A550CF81</accession>
<feature type="region of interest" description="Disordered" evidence="1">
    <location>
        <begin position="224"/>
        <end position="300"/>
    </location>
</feature>
<organism evidence="2 3">
    <name type="scientific">Schizophyllum amplum</name>
    <dbReference type="NCBI Taxonomy" id="97359"/>
    <lineage>
        <taxon>Eukaryota</taxon>
        <taxon>Fungi</taxon>
        <taxon>Dikarya</taxon>
        <taxon>Basidiomycota</taxon>
        <taxon>Agaricomycotina</taxon>
        <taxon>Agaricomycetes</taxon>
        <taxon>Agaricomycetidae</taxon>
        <taxon>Agaricales</taxon>
        <taxon>Schizophyllaceae</taxon>
        <taxon>Schizophyllum</taxon>
    </lineage>
</organism>
<evidence type="ECO:0000256" key="1">
    <source>
        <dbReference type="SAM" id="MobiDB-lite"/>
    </source>
</evidence>
<dbReference type="EMBL" id="VDMD01000009">
    <property type="protein sequence ID" value="TRM63467.1"/>
    <property type="molecule type" value="Genomic_DNA"/>
</dbReference>
<proteinExistence type="predicted"/>
<keyword evidence="3" id="KW-1185">Reference proteome</keyword>
<comment type="caution">
    <text evidence="2">The sequence shown here is derived from an EMBL/GenBank/DDBJ whole genome shotgun (WGS) entry which is preliminary data.</text>
</comment>
<dbReference type="OrthoDB" id="2953449at2759"/>
<evidence type="ECO:0000313" key="2">
    <source>
        <dbReference type="EMBL" id="TRM63467.1"/>
    </source>
</evidence>
<reference evidence="2 3" key="1">
    <citation type="journal article" date="2019" name="New Phytol.">
        <title>Comparative genomics reveals unique wood-decay strategies and fruiting body development in the Schizophyllaceae.</title>
        <authorList>
            <person name="Almasi E."/>
            <person name="Sahu N."/>
            <person name="Krizsan K."/>
            <person name="Balint B."/>
            <person name="Kovacs G.M."/>
            <person name="Kiss B."/>
            <person name="Cseklye J."/>
            <person name="Drula E."/>
            <person name="Henrissat B."/>
            <person name="Nagy I."/>
            <person name="Chovatia M."/>
            <person name="Adam C."/>
            <person name="LaButti K."/>
            <person name="Lipzen A."/>
            <person name="Riley R."/>
            <person name="Grigoriev I.V."/>
            <person name="Nagy L.G."/>
        </authorList>
    </citation>
    <scope>NUCLEOTIDE SEQUENCE [LARGE SCALE GENOMIC DNA]</scope>
    <source>
        <strain evidence="2 3">NL-1724</strain>
    </source>
</reference>
<dbReference type="Proteomes" id="UP000320762">
    <property type="component" value="Unassembled WGS sequence"/>
</dbReference>
<feature type="region of interest" description="Disordered" evidence="1">
    <location>
        <begin position="435"/>
        <end position="480"/>
    </location>
</feature>
<name>A0A550CF81_9AGAR</name>
<sequence length="515" mass="58167">MSELLIPFSALSTDQCPSEKPVLQVPVVSLDEDDFQQIWTLEWFWGLSRGALPLNSDLNRLEMRSDMLESLEDIGWTLFPTQETIKSMLEFTIRNYNATLTTNRAVFTEEISGPEHEYEFKAIRLHHPSKRSTIYVQAEDTIRAYHYPYEGLPRIKSRAHPFFVLLKARYLLARGNDPAYWHETDPLMDRVLDIAPFWEQRPPTVFIYGPDIPLEHRYPHSVIGSATSSEKGGKVSGATKTSGKTRASSKTKATSGTKASGKRRHTEVEGQDGSQATSDQRKRRRCGDERQVISGESPSRLSRQALARLSSRNLYASKAEIAIWIHRHTPSNNDDERCDAASIEDEQCDLPGIAAEADAALSHYAQEPSRDPDVVLQAGMNVKRGAFPKSQRPDTSRYCSNDWAERKQNVYLWSDHYVYTAADLARMCPEHVLNPDVPKADPEHPPATSSALKGPRPGVPRRRVRRIEGDRSRSSKASCPLLEGDCERSKAMQDGAAYRYGSSLNMRIRFLLYLS</sequence>
<gene>
    <name evidence="2" type="ORF">BD626DRAFT_431219</name>
</gene>
<feature type="compositionally biased region" description="Polar residues" evidence="1">
    <location>
        <begin position="238"/>
        <end position="258"/>
    </location>
</feature>